<dbReference type="EMBL" id="JAINUF010000020">
    <property type="protein sequence ID" value="KAJ8335709.1"/>
    <property type="molecule type" value="Genomic_DNA"/>
</dbReference>
<dbReference type="AlphaFoldDB" id="A0A9Q1EBG3"/>
<reference evidence="1" key="1">
    <citation type="journal article" date="2023" name="Science">
        <title>Genome structures resolve the early diversification of teleost fishes.</title>
        <authorList>
            <person name="Parey E."/>
            <person name="Louis A."/>
            <person name="Montfort J."/>
            <person name="Bouchez O."/>
            <person name="Roques C."/>
            <person name="Iampietro C."/>
            <person name="Lluch J."/>
            <person name="Castinel A."/>
            <person name="Donnadieu C."/>
            <person name="Desvignes T."/>
            <person name="Floi Bucao C."/>
            <person name="Jouanno E."/>
            <person name="Wen M."/>
            <person name="Mejri S."/>
            <person name="Dirks R."/>
            <person name="Jansen H."/>
            <person name="Henkel C."/>
            <person name="Chen W.J."/>
            <person name="Zahm M."/>
            <person name="Cabau C."/>
            <person name="Klopp C."/>
            <person name="Thompson A.W."/>
            <person name="Robinson-Rechavi M."/>
            <person name="Braasch I."/>
            <person name="Lecointre G."/>
            <person name="Bobe J."/>
            <person name="Postlethwait J.H."/>
            <person name="Berthelot C."/>
            <person name="Roest Crollius H."/>
            <person name="Guiguen Y."/>
        </authorList>
    </citation>
    <scope>NUCLEOTIDE SEQUENCE</scope>
    <source>
        <strain evidence="1">WJC10195</strain>
    </source>
</reference>
<evidence type="ECO:0000313" key="2">
    <source>
        <dbReference type="Proteomes" id="UP001152622"/>
    </source>
</evidence>
<sequence length="67" mass="7279">MSNELTFHVCGLRLLPVTTQSKEVNVKSCETVFLHSKRTASVALSGSFHSTCSLAAKITTVPTRIFP</sequence>
<proteinExistence type="predicted"/>
<dbReference type="Proteomes" id="UP001152622">
    <property type="component" value="Chromosome 20"/>
</dbReference>
<protein>
    <submittedName>
        <fullName evidence="1">Uncharacterized protein</fullName>
    </submittedName>
</protein>
<name>A0A9Q1EBG3_SYNKA</name>
<comment type="caution">
    <text evidence="1">The sequence shown here is derived from an EMBL/GenBank/DDBJ whole genome shotgun (WGS) entry which is preliminary data.</text>
</comment>
<keyword evidence="2" id="KW-1185">Reference proteome</keyword>
<accession>A0A9Q1EBG3</accession>
<evidence type="ECO:0000313" key="1">
    <source>
        <dbReference type="EMBL" id="KAJ8335709.1"/>
    </source>
</evidence>
<gene>
    <name evidence="1" type="ORF">SKAU_G00390510</name>
</gene>
<organism evidence="1 2">
    <name type="scientific">Synaphobranchus kaupii</name>
    <name type="common">Kaup's arrowtooth eel</name>
    <dbReference type="NCBI Taxonomy" id="118154"/>
    <lineage>
        <taxon>Eukaryota</taxon>
        <taxon>Metazoa</taxon>
        <taxon>Chordata</taxon>
        <taxon>Craniata</taxon>
        <taxon>Vertebrata</taxon>
        <taxon>Euteleostomi</taxon>
        <taxon>Actinopterygii</taxon>
        <taxon>Neopterygii</taxon>
        <taxon>Teleostei</taxon>
        <taxon>Anguilliformes</taxon>
        <taxon>Synaphobranchidae</taxon>
        <taxon>Synaphobranchus</taxon>
    </lineage>
</organism>